<evidence type="ECO:0000256" key="5">
    <source>
        <dbReference type="SAM" id="MobiDB-lite"/>
    </source>
</evidence>
<evidence type="ECO:0000256" key="2">
    <source>
        <dbReference type="ARBA" id="ARBA00023015"/>
    </source>
</evidence>
<dbReference type="OrthoDB" id="10251073at2759"/>
<dbReference type="PANTHER" id="PTHR13844">
    <property type="entry name" value="SWI/SNF-RELATED MATRIX-ASSOCIATED ACTIN-DEPENDENT REGULATOR OF CHROMATIN SUBFAMILY D"/>
    <property type="match status" value="1"/>
</dbReference>
<dbReference type="InterPro" id="IPR014876">
    <property type="entry name" value="DEK_C"/>
</dbReference>
<feature type="domain" description="DEK-C" evidence="8">
    <location>
        <begin position="1"/>
        <end position="56"/>
    </location>
</feature>
<organism evidence="9 10">
    <name type="scientific">Populus tomentosa</name>
    <name type="common">Chinese white poplar</name>
    <dbReference type="NCBI Taxonomy" id="118781"/>
    <lineage>
        <taxon>Eukaryota</taxon>
        <taxon>Viridiplantae</taxon>
        <taxon>Streptophyta</taxon>
        <taxon>Embryophyta</taxon>
        <taxon>Tracheophyta</taxon>
        <taxon>Spermatophyta</taxon>
        <taxon>Magnoliopsida</taxon>
        <taxon>eudicotyledons</taxon>
        <taxon>Gunneridae</taxon>
        <taxon>Pentapetalae</taxon>
        <taxon>rosids</taxon>
        <taxon>fabids</taxon>
        <taxon>Malpighiales</taxon>
        <taxon>Salicaceae</taxon>
        <taxon>Saliceae</taxon>
        <taxon>Populus</taxon>
    </lineage>
</organism>
<evidence type="ECO:0000256" key="6">
    <source>
        <dbReference type="SAM" id="Phobius"/>
    </source>
</evidence>
<keyword evidence="4" id="KW-0539">Nucleus</keyword>
<protein>
    <recommendedName>
        <fullName evidence="11">SWIB complex BAF60b domain-containing protein</fullName>
    </recommendedName>
</protein>
<feature type="region of interest" description="Disordered" evidence="5">
    <location>
        <begin position="57"/>
        <end position="118"/>
    </location>
</feature>
<feature type="domain" description="DM2" evidence="7">
    <location>
        <begin position="121"/>
        <end position="198"/>
    </location>
</feature>
<dbReference type="InterPro" id="IPR019835">
    <property type="entry name" value="SWIB_domain"/>
</dbReference>
<dbReference type="FunFam" id="1.10.245.10:FF:000004">
    <property type="entry name" value="Upstream activation factor subunit"/>
    <property type="match status" value="2"/>
</dbReference>
<dbReference type="EMBL" id="JAAWWB010000008">
    <property type="protein sequence ID" value="KAG6777777.1"/>
    <property type="molecule type" value="Genomic_DNA"/>
</dbReference>
<feature type="domain" description="DM2" evidence="7">
    <location>
        <begin position="301"/>
        <end position="378"/>
    </location>
</feature>
<dbReference type="SMART" id="SM00151">
    <property type="entry name" value="SWIB"/>
    <property type="match status" value="3"/>
</dbReference>
<proteinExistence type="predicted"/>
<feature type="compositionally biased region" description="Acidic residues" evidence="5">
    <location>
        <begin position="72"/>
        <end position="103"/>
    </location>
</feature>
<dbReference type="Pfam" id="PF08766">
    <property type="entry name" value="DEK_C"/>
    <property type="match status" value="1"/>
</dbReference>
<keyword evidence="10" id="KW-1185">Reference proteome</keyword>
<evidence type="ECO:0000259" key="7">
    <source>
        <dbReference type="PROSITE" id="PS51925"/>
    </source>
</evidence>
<evidence type="ECO:0000259" key="8">
    <source>
        <dbReference type="PROSITE" id="PS51998"/>
    </source>
</evidence>
<evidence type="ECO:0000313" key="9">
    <source>
        <dbReference type="EMBL" id="KAG6777777.1"/>
    </source>
</evidence>
<accession>A0A8X8A0I0</accession>
<gene>
    <name evidence="9" type="ORF">POTOM_017608</name>
</gene>
<feature type="transmembrane region" description="Helical" evidence="6">
    <location>
        <begin position="423"/>
        <end position="444"/>
    </location>
</feature>
<feature type="region of interest" description="Disordered" evidence="5">
    <location>
        <begin position="239"/>
        <end position="292"/>
    </location>
</feature>
<keyword evidence="6" id="KW-1133">Transmembrane helix</keyword>
<keyword evidence="3" id="KW-0804">Transcription</keyword>
<evidence type="ECO:0000313" key="10">
    <source>
        <dbReference type="Proteomes" id="UP000886885"/>
    </source>
</evidence>
<dbReference type="Proteomes" id="UP000886885">
    <property type="component" value="Chromosome 4D"/>
</dbReference>
<evidence type="ECO:0000256" key="3">
    <source>
        <dbReference type="ARBA" id="ARBA00023163"/>
    </source>
</evidence>
<dbReference type="PROSITE" id="PS51998">
    <property type="entry name" value="DEK_C"/>
    <property type="match status" value="1"/>
</dbReference>
<dbReference type="PROSITE" id="PS51925">
    <property type="entry name" value="SWIB_MDM2"/>
    <property type="match status" value="2"/>
</dbReference>
<evidence type="ECO:0000256" key="4">
    <source>
        <dbReference type="ARBA" id="ARBA00023242"/>
    </source>
</evidence>
<evidence type="ECO:0000256" key="1">
    <source>
        <dbReference type="ARBA" id="ARBA00004123"/>
    </source>
</evidence>
<dbReference type="CDD" id="cd10567">
    <property type="entry name" value="SWIB-MDM2_like"/>
    <property type="match status" value="2"/>
</dbReference>
<sequence>MVSDSDLVTRLREILRRSDLDTATAGSIRRQLEEDLGVDLSEKKKFIREQIDTFLETFNGGEGKSENVSENENTENDAVDDEENENDGVKEEEEEEEEEEETETKESKGSNKTGKVRKRGGFTKLSSLSPQLQAVVGVPELARTEVVKKLWAYIRENNLQDPKNRKKIKCDEALRAVFRVNSIDMFQMSKALSKHIWPLTGEDGTFFNKLSSFRSLLNVLSDDCLAVILINDIIEPSESVKQKEKREDSNDFGNEGDNGGEEEEEQEEDEEEEVKKESNGRSKKGRKSAKVDENVKKRGGGFTKLCSLSPQLRELVGVPELARTGVVKKLWAYIREKNLQDPKNKRNIICDESLRALFNVDSIDMFQMNKALSKHIWALCEKDAPSNSSPKEKGAKQGREEDPDEPKQKEKRQKKALFCLCCFRLLSFSGSCTFIILRVVLFFLKDPADKRRIICDDKLKELFEVDSFNGFTVSKLLSSHFIKTEQ</sequence>
<dbReference type="GO" id="GO:0001181">
    <property type="term" value="F:RNA polymerase I general transcription initiation factor activity"/>
    <property type="evidence" value="ECO:0007669"/>
    <property type="project" value="UniProtKB-ARBA"/>
</dbReference>
<keyword evidence="6" id="KW-0812">Transmembrane</keyword>
<comment type="subcellular location">
    <subcellularLocation>
        <location evidence="1">Nucleus</location>
    </subcellularLocation>
</comment>
<dbReference type="Pfam" id="PF02201">
    <property type="entry name" value="SWIB"/>
    <property type="match status" value="3"/>
</dbReference>
<reference evidence="9" key="1">
    <citation type="journal article" date="2020" name="bioRxiv">
        <title>Hybrid origin of Populus tomentosa Carr. identified through genome sequencing and phylogenomic analysis.</title>
        <authorList>
            <person name="An X."/>
            <person name="Gao K."/>
            <person name="Chen Z."/>
            <person name="Li J."/>
            <person name="Yang X."/>
            <person name="Yang X."/>
            <person name="Zhou J."/>
            <person name="Guo T."/>
            <person name="Zhao T."/>
            <person name="Huang S."/>
            <person name="Miao D."/>
            <person name="Khan W.U."/>
            <person name="Rao P."/>
            <person name="Ye M."/>
            <person name="Lei B."/>
            <person name="Liao W."/>
            <person name="Wang J."/>
            <person name="Ji L."/>
            <person name="Li Y."/>
            <person name="Guo B."/>
            <person name="Mustafa N.S."/>
            <person name="Li S."/>
            <person name="Yun Q."/>
            <person name="Keller S.R."/>
            <person name="Mao J."/>
            <person name="Zhang R."/>
            <person name="Strauss S.H."/>
        </authorList>
    </citation>
    <scope>NUCLEOTIDE SEQUENCE</scope>
    <source>
        <strain evidence="9">GM15</strain>
        <tissue evidence="9">Leaf</tissue>
    </source>
</reference>
<keyword evidence="6" id="KW-0472">Membrane</keyword>
<evidence type="ECO:0008006" key="11">
    <source>
        <dbReference type="Google" id="ProtNLM"/>
    </source>
</evidence>
<dbReference type="AlphaFoldDB" id="A0A8X8A0I0"/>
<feature type="compositionally biased region" description="Acidic residues" evidence="5">
    <location>
        <begin position="258"/>
        <end position="272"/>
    </location>
</feature>
<dbReference type="InterPro" id="IPR003121">
    <property type="entry name" value="SWIB_MDM2_domain"/>
</dbReference>
<feature type="compositionally biased region" description="Basic and acidic residues" evidence="5">
    <location>
        <begin position="239"/>
        <end position="249"/>
    </location>
</feature>
<dbReference type="GO" id="GO:0000500">
    <property type="term" value="C:RNA polymerase I upstream activating factor complex"/>
    <property type="evidence" value="ECO:0007669"/>
    <property type="project" value="UniProtKB-ARBA"/>
</dbReference>
<name>A0A8X8A0I0_POPTO</name>
<feature type="region of interest" description="Disordered" evidence="5">
    <location>
        <begin position="383"/>
        <end position="409"/>
    </location>
</feature>
<feature type="compositionally biased region" description="Basic and acidic residues" evidence="5">
    <location>
        <begin position="383"/>
        <end position="408"/>
    </location>
</feature>
<keyword evidence="2" id="KW-0805">Transcription regulation</keyword>
<comment type="caution">
    <text evidence="9">The sequence shown here is derived from an EMBL/GenBank/DDBJ whole genome shotgun (WGS) entry which is preliminary data.</text>
</comment>